<dbReference type="GO" id="GO:0003743">
    <property type="term" value="F:translation initiation factor activity"/>
    <property type="evidence" value="ECO:0007669"/>
    <property type="project" value="UniProtKB-KW"/>
</dbReference>
<keyword evidence="2 4" id="KW-0396">Initiation factor</keyword>
<keyword evidence="1 4" id="KW-0963">Cytoplasm</keyword>
<evidence type="ECO:0000256" key="1">
    <source>
        <dbReference type="ARBA" id="ARBA00022490"/>
    </source>
</evidence>
<gene>
    <name evidence="4" type="primary">HCR1</name>
    <name evidence="6" type="ORF">PG997_005040</name>
</gene>
<dbReference type="RefSeq" id="XP_066672973.1">
    <property type="nucleotide sequence ID" value="XM_066809355.1"/>
</dbReference>
<dbReference type="EMBL" id="JAQQWN010000004">
    <property type="protein sequence ID" value="KAK8090079.1"/>
    <property type="molecule type" value="Genomic_DNA"/>
</dbReference>
<dbReference type="InterPro" id="IPR023194">
    <property type="entry name" value="eIF3-like_dom_sf"/>
</dbReference>
<evidence type="ECO:0000313" key="7">
    <source>
        <dbReference type="Proteomes" id="UP001433268"/>
    </source>
</evidence>
<evidence type="ECO:0000313" key="6">
    <source>
        <dbReference type="EMBL" id="KAK8090079.1"/>
    </source>
</evidence>
<organism evidence="6 7">
    <name type="scientific">Apiospora hydei</name>
    <dbReference type="NCBI Taxonomy" id="1337664"/>
    <lineage>
        <taxon>Eukaryota</taxon>
        <taxon>Fungi</taxon>
        <taxon>Dikarya</taxon>
        <taxon>Ascomycota</taxon>
        <taxon>Pezizomycotina</taxon>
        <taxon>Sordariomycetes</taxon>
        <taxon>Xylariomycetidae</taxon>
        <taxon>Amphisphaeriales</taxon>
        <taxon>Apiosporaceae</taxon>
        <taxon>Apiospora</taxon>
    </lineage>
</organism>
<feature type="compositionally biased region" description="Basic and acidic residues" evidence="5">
    <location>
        <begin position="234"/>
        <end position="245"/>
    </location>
</feature>
<feature type="region of interest" description="Disordered" evidence="5">
    <location>
        <begin position="234"/>
        <end position="269"/>
    </location>
</feature>
<evidence type="ECO:0000256" key="5">
    <source>
        <dbReference type="SAM" id="MobiDB-lite"/>
    </source>
</evidence>
<dbReference type="PANTHER" id="PTHR21681">
    <property type="entry name" value="EUKARYOTIC TRANSLATION INITIATION FACTOR 3 SUBUNIT J"/>
    <property type="match status" value="1"/>
</dbReference>
<comment type="similarity">
    <text evidence="4">Belongs to the eIF-3 subunit J family.</text>
</comment>
<dbReference type="Pfam" id="PF08597">
    <property type="entry name" value="eIF3_subunit"/>
    <property type="match status" value="1"/>
</dbReference>
<evidence type="ECO:0000256" key="2">
    <source>
        <dbReference type="ARBA" id="ARBA00022540"/>
    </source>
</evidence>
<feature type="compositionally biased region" description="Acidic residues" evidence="5">
    <location>
        <begin position="41"/>
        <end position="60"/>
    </location>
</feature>
<dbReference type="HAMAP" id="MF_03009">
    <property type="entry name" value="eIF3j"/>
    <property type="match status" value="1"/>
</dbReference>
<evidence type="ECO:0000256" key="4">
    <source>
        <dbReference type="HAMAP-Rule" id="MF_03009"/>
    </source>
</evidence>
<dbReference type="InterPro" id="IPR013906">
    <property type="entry name" value="eIF3j"/>
</dbReference>
<comment type="caution">
    <text evidence="6">The sequence shown here is derived from an EMBL/GenBank/DDBJ whole genome shotgun (WGS) entry which is preliminary data.</text>
</comment>
<accession>A0ABR1X3Z9</accession>
<feature type="compositionally biased region" description="Basic and acidic residues" evidence="5">
    <location>
        <begin position="113"/>
        <end position="124"/>
    </location>
</feature>
<dbReference type="PANTHER" id="PTHR21681:SF0">
    <property type="entry name" value="EUKARYOTIC TRANSLATION INITIATION FACTOR 3 SUBUNIT J"/>
    <property type="match status" value="1"/>
</dbReference>
<keyword evidence="3 4" id="KW-0648">Protein biosynthesis</keyword>
<feature type="compositionally biased region" description="Basic and acidic residues" evidence="5">
    <location>
        <begin position="61"/>
        <end position="77"/>
    </location>
</feature>
<protein>
    <recommendedName>
        <fullName evidence="4">Eukaryotic translation initiation factor 3 subunit J</fullName>
        <shortName evidence="4">eIF3j</shortName>
    </recommendedName>
    <alternativeName>
        <fullName evidence="4">Eukaryotic translation initiation factor 3 30 kDa subunit homolog</fullName>
        <shortName evidence="4">eIF-3 30 kDa subunit homolog</shortName>
    </alternativeName>
</protein>
<feature type="compositionally biased region" description="Basic and acidic residues" evidence="5">
    <location>
        <begin position="88"/>
        <end position="102"/>
    </location>
</feature>
<comment type="subunit">
    <text evidence="4">Component of the eukaryotic translation initiation factor 3 (eIF-3) complex.</text>
</comment>
<reference evidence="6 7" key="1">
    <citation type="submission" date="2023-01" db="EMBL/GenBank/DDBJ databases">
        <title>Analysis of 21 Apiospora genomes using comparative genomics revels a genus with tremendous synthesis potential of carbohydrate active enzymes and secondary metabolites.</title>
        <authorList>
            <person name="Sorensen T."/>
        </authorList>
    </citation>
    <scope>NUCLEOTIDE SEQUENCE [LARGE SCALE GENOMIC DNA]</scope>
    <source>
        <strain evidence="6 7">CBS 114990</strain>
    </source>
</reference>
<dbReference type="Proteomes" id="UP001433268">
    <property type="component" value="Unassembled WGS sequence"/>
</dbReference>
<comment type="subcellular location">
    <subcellularLocation>
        <location evidence="4">Cytoplasm</location>
    </subcellularLocation>
</comment>
<evidence type="ECO:0000256" key="3">
    <source>
        <dbReference type="ARBA" id="ARBA00022917"/>
    </source>
</evidence>
<keyword evidence="7" id="KW-1185">Reference proteome</keyword>
<proteinExistence type="inferred from homology"/>
<dbReference type="Gene3D" id="1.10.246.60">
    <property type="entry name" value="Eukaryotic translation initiation factor 3 like domains"/>
    <property type="match status" value="1"/>
</dbReference>
<sequence>MDSADRLFSWILDEEEESDSSSSSSPATAAAIAAGRRKFDDEEDDSDVLESWDAAEDSEVEREKAKKAAEVKAKADAEAAANKKSKKQRIEELRAERAKQLAEGDSEDEETEAERRERLKRTELESDLNHAADLFGGIGVSANRKAVTAGAAIPIDPKDPTKTVNLGTLPLLNPQTKLQFENMRNVLVPIIGGNSKKAHYTLFLQEFSKQLAKDLPSDQIKKIASTLTALSNEKMKEEKAADKSGKKSKAQKTKTSVVVGRSNPAADTTTYEDDFGEYVITIQS</sequence>
<feature type="compositionally biased region" description="Low complexity" evidence="5">
    <location>
        <begin position="20"/>
        <end position="34"/>
    </location>
</feature>
<feature type="region of interest" description="Disordered" evidence="5">
    <location>
        <begin position="14"/>
        <end position="124"/>
    </location>
</feature>
<comment type="function">
    <text evidence="4">Component of the eukaryotic translation initiation factor 3 (eIF-3) complex, which is involved in protein synthesis of a specialized repertoire of mRNAs and, together with other initiation factors, stimulates binding of mRNA and methionyl-tRNAi to the 40S ribosome. The eIF-3 complex specifically targets and initiates translation of a subset of mRNAs involved in cell proliferation.</text>
</comment>
<dbReference type="GeneID" id="92042415"/>
<name>A0ABR1X3Z9_9PEZI</name>